<comment type="caution">
    <text evidence="1">The sequence shown here is derived from an EMBL/GenBank/DDBJ whole genome shotgun (WGS) entry which is preliminary data.</text>
</comment>
<organism evidence="1 2">
    <name type="scientific">Chitinophaga agrisoli</name>
    <dbReference type="NCBI Taxonomy" id="2607653"/>
    <lineage>
        <taxon>Bacteria</taxon>
        <taxon>Pseudomonadati</taxon>
        <taxon>Bacteroidota</taxon>
        <taxon>Chitinophagia</taxon>
        <taxon>Chitinophagales</taxon>
        <taxon>Chitinophagaceae</taxon>
        <taxon>Chitinophaga</taxon>
    </lineage>
</organism>
<protein>
    <submittedName>
        <fullName evidence="1">Uncharacterized protein</fullName>
    </submittedName>
</protein>
<name>A0A5B2W647_9BACT</name>
<gene>
    <name evidence="1" type="ORF">F0L74_06970</name>
</gene>
<evidence type="ECO:0000313" key="1">
    <source>
        <dbReference type="EMBL" id="KAA2245689.1"/>
    </source>
</evidence>
<evidence type="ECO:0000313" key="2">
    <source>
        <dbReference type="Proteomes" id="UP000324611"/>
    </source>
</evidence>
<accession>A0A5B2W647</accession>
<dbReference type="AlphaFoldDB" id="A0A5B2W647"/>
<dbReference type="Proteomes" id="UP000324611">
    <property type="component" value="Unassembled WGS sequence"/>
</dbReference>
<proteinExistence type="predicted"/>
<keyword evidence="2" id="KW-1185">Reference proteome</keyword>
<sequence length="152" mass="17658">MEAFESIQESGFIPAFFVTTSSKCIGLQPYIFYPPLKFDAMFEKYFLPLLSDKGITDIIVEQDTFKDEDDGYVYHVKIKSANVCYEFKEHDAQDLITPFVLAINRVLTDKPIKERFVRAIDFDVTFAFFEPNEIVACFAKYDLRVKAIDLYN</sequence>
<dbReference type="EMBL" id="VUOC01000001">
    <property type="protein sequence ID" value="KAA2245689.1"/>
    <property type="molecule type" value="Genomic_DNA"/>
</dbReference>
<reference evidence="1 2" key="1">
    <citation type="submission" date="2019-09" db="EMBL/GenBank/DDBJ databases">
        <title>Chitinophaga ginsengihumi sp. nov., isolated from soil of ginseng rhizosphere.</title>
        <authorList>
            <person name="Lee J."/>
        </authorList>
    </citation>
    <scope>NUCLEOTIDE SEQUENCE [LARGE SCALE GENOMIC DNA]</scope>
    <source>
        <strain evidence="1 2">BN140078</strain>
    </source>
</reference>
<reference evidence="1 2" key="2">
    <citation type="submission" date="2019-09" db="EMBL/GenBank/DDBJ databases">
        <authorList>
            <person name="Jin C."/>
        </authorList>
    </citation>
    <scope>NUCLEOTIDE SEQUENCE [LARGE SCALE GENOMIC DNA]</scope>
    <source>
        <strain evidence="1 2">BN140078</strain>
    </source>
</reference>
<dbReference type="RefSeq" id="WP_149837079.1">
    <property type="nucleotide sequence ID" value="NZ_VUOC01000001.1"/>
</dbReference>